<dbReference type="SUPFAM" id="SSF53474">
    <property type="entry name" value="alpha/beta-Hydrolases"/>
    <property type="match status" value="1"/>
</dbReference>
<accession>A0ABV5IK23</accession>
<evidence type="ECO:0000313" key="7">
    <source>
        <dbReference type="Proteomes" id="UP001589647"/>
    </source>
</evidence>
<keyword evidence="3" id="KW-0443">Lipid metabolism</keyword>
<dbReference type="PANTHER" id="PTHR10272:SF0">
    <property type="entry name" value="PLATELET-ACTIVATING FACTOR ACETYLHYDROLASE"/>
    <property type="match status" value="1"/>
</dbReference>
<name>A0ABV5IK23_9ACTN</name>
<organism evidence="6 7">
    <name type="scientific">Nonomuraea spiralis</name>
    <dbReference type="NCBI Taxonomy" id="46182"/>
    <lineage>
        <taxon>Bacteria</taxon>
        <taxon>Bacillati</taxon>
        <taxon>Actinomycetota</taxon>
        <taxon>Actinomycetes</taxon>
        <taxon>Streptosporangiales</taxon>
        <taxon>Streptosporangiaceae</taxon>
        <taxon>Nonomuraea</taxon>
    </lineage>
</organism>
<dbReference type="Proteomes" id="UP001589647">
    <property type="component" value="Unassembled WGS sequence"/>
</dbReference>
<evidence type="ECO:0000256" key="5">
    <source>
        <dbReference type="SAM" id="SignalP"/>
    </source>
</evidence>
<keyword evidence="1 6" id="KW-0378">Hydrolase</keyword>
<evidence type="ECO:0000256" key="3">
    <source>
        <dbReference type="ARBA" id="ARBA00023098"/>
    </source>
</evidence>
<keyword evidence="7" id="KW-1185">Reference proteome</keyword>
<feature type="region of interest" description="Disordered" evidence="4">
    <location>
        <begin position="156"/>
        <end position="178"/>
    </location>
</feature>
<protein>
    <submittedName>
        <fullName evidence="6">Alpha/beta hydrolase family protein</fullName>
    </submittedName>
</protein>
<dbReference type="RefSeq" id="WP_189650292.1">
    <property type="nucleotide sequence ID" value="NZ_BMRC01000013.1"/>
</dbReference>
<dbReference type="InterPro" id="IPR029058">
    <property type="entry name" value="AB_hydrolase_fold"/>
</dbReference>
<evidence type="ECO:0000313" key="6">
    <source>
        <dbReference type="EMBL" id="MFB9204742.1"/>
    </source>
</evidence>
<evidence type="ECO:0000256" key="4">
    <source>
        <dbReference type="SAM" id="MobiDB-lite"/>
    </source>
</evidence>
<comment type="caution">
    <text evidence="6">The sequence shown here is derived from an EMBL/GenBank/DDBJ whole genome shotgun (WGS) entry which is preliminary data.</text>
</comment>
<feature type="signal peptide" evidence="5">
    <location>
        <begin position="1"/>
        <end position="20"/>
    </location>
</feature>
<evidence type="ECO:0000256" key="2">
    <source>
        <dbReference type="ARBA" id="ARBA00022963"/>
    </source>
</evidence>
<feature type="chain" id="PRO_5046830062" evidence="5">
    <location>
        <begin position="21"/>
        <end position="383"/>
    </location>
</feature>
<dbReference type="EMBL" id="JBHMEI010000020">
    <property type="protein sequence ID" value="MFB9204742.1"/>
    <property type="molecule type" value="Genomic_DNA"/>
</dbReference>
<dbReference type="GO" id="GO:0016787">
    <property type="term" value="F:hydrolase activity"/>
    <property type="evidence" value="ECO:0007669"/>
    <property type="project" value="UniProtKB-KW"/>
</dbReference>
<proteinExistence type="predicted"/>
<evidence type="ECO:0000256" key="1">
    <source>
        <dbReference type="ARBA" id="ARBA00022801"/>
    </source>
</evidence>
<keyword evidence="2" id="KW-0442">Lipid degradation</keyword>
<dbReference type="PANTHER" id="PTHR10272">
    <property type="entry name" value="PLATELET-ACTIVATING FACTOR ACETYLHYDROLASE"/>
    <property type="match status" value="1"/>
</dbReference>
<reference evidence="6 7" key="1">
    <citation type="submission" date="2024-09" db="EMBL/GenBank/DDBJ databases">
        <authorList>
            <person name="Sun Q."/>
            <person name="Mori K."/>
        </authorList>
    </citation>
    <scope>NUCLEOTIDE SEQUENCE [LARGE SCALE GENOMIC DNA]</scope>
    <source>
        <strain evidence="6 7">CCM 3426</strain>
    </source>
</reference>
<sequence length="383" mass="40718">MFLRLLVAALGATATLTVPAQATALTLTLPRPGGPHPIGTAELYLVDPSRTDPYTGSKRELMISLWYPAKPGGGDRAPYLPPAAAALYIKDNGLSPQQVRLPLTHARLGAPVRGTRLPVLLYSPGNGADRGDNTAVVEELASRGYLVVTVDHTHDSSHVEFPGGRVETHTMPAGTPPEAQVELRSSDMRFVLDQIAVLNGGGDPGAGGQAGGHRLPPGLRGAFDLGRVGMFGASMGGATVAATMLKDPRVKAGLSLDGPAFGPVVRAGLSRPYMLMSARADRAVMPELATFWRNLRGWKLNVKIEGAVHASFGDAEVLYPQAVGLLGWTPEQLRQQIGTLPPERGLAVQRTYPVAFFDRHLRGRDSSLLHGPSPRFPEVTRVP</sequence>
<dbReference type="Pfam" id="PF03403">
    <property type="entry name" value="PAF-AH_p_II"/>
    <property type="match status" value="2"/>
</dbReference>
<gene>
    <name evidence="6" type="ORF">ACFFV7_26355</name>
</gene>
<dbReference type="Gene3D" id="3.40.50.1820">
    <property type="entry name" value="alpha/beta hydrolase"/>
    <property type="match status" value="1"/>
</dbReference>
<keyword evidence="5" id="KW-0732">Signal</keyword>